<accession>A0A0A9EH40</accession>
<reference evidence="1" key="1">
    <citation type="submission" date="2014-09" db="EMBL/GenBank/DDBJ databases">
        <authorList>
            <person name="Magalhaes I.L.F."/>
            <person name="Oliveira U."/>
            <person name="Santos F.R."/>
            <person name="Vidigal T.H.D.A."/>
            <person name="Brescovit A.D."/>
            <person name="Santos A.J."/>
        </authorList>
    </citation>
    <scope>NUCLEOTIDE SEQUENCE</scope>
    <source>
        <tissue evidence="1">Shoot tissue taken approximately 20 cm above the soil surface</tissue>
    </source>
</reference>
<protein>
    <submittedName>
        <fullName evidence="1">Uncharacterized protein</fullName>
    </submittedName>
</protein>
<organism evidence="1">
    <name type="scientific">Arundo donax</name>
    <name type="common">Giant reed</name>
    <name type="synonym">Donax arundinaceus</name>
    <dbReference type="NCBI Taxonomy" id="35708"/>
    <lineage>
        <taxon>Eukaryota</taxon>
        <taxon>Viridiplantae</taxon>
        <taxon>Streptophyta</taxon>
        <taxon>Embryophyta</taxon>
        <taxon>Tracheophyta</taxon>
        <taxon>Spermatophyta</taxon>
        <taxon>Magnoliopsida</taxon>
        <taxon>Liliopsida</taxon>
        <taxon>Poales</taxon>
        <taxon>Poaceae</taxon>
        <taxon>PACMAD clade</taxon>
        <taxon>Arundinoideae</taxon>
        <taxon>Arundineae</taxon>
        <taxon>Arundo</taxon>
    </lineage>
</organism>
<reference evidence="1" key="2">
    <citation type="journal article" date="2015" name="Data Brief">
        <title>Shoot transcriptome of the giant reed, Arundo donax.</title>
        <authorList>
            <person name="Barrero R.A."/>
            <person name="Guerrero F.D."/>
            <person name="Moolhuijzen P."/>
            <person name="Goolsby J.A."/>
            <person name="Tidwell J."/>
            <person name="Bellgard S.E."/>
            <person name="Bellgard M.I."/>
        </authorList>
    </citation>
    <scope>NUCLEOTIDE SEQUENCE</scope>
    <source>
        <tissue evidence="1">Shoot tissue taken approximately 20 cm above the soil surface</tissue>
    </source>
</reference>
<name>A0A0A9EH40_ARUDO</name>
<proteinExistence type="predicted"/>
<dbReference type="EMBL" id="GBRH01197846">
    <property type="protein sequence ID" value="JAE00050.1"/>
    <property type="molecule type" value="Transcribed_RNA"/>
</dbReference>
<dbReference type="AlphaFoldDB" id="A0A0A9EH40"/>
<sequence>MHTSNGHKIHTILSSSSCPQLVAFLPLHQFERSRTVFQ</sequence>
<evidence type="ECO:0000313" key="1">
    <source>
        <dbReference type="EMBL" id="JAE00050.1"/>
    </source>
</evidence>